<sequence length="355" mass="40270">MITEATYLDQLRSCAKFNKRLISQRRRPYPFFDQQTGIAQRPSNHLVRHISDRCPTRSSLEAYRYTAHKWKANPKVSFDSVEFKYIVGTDPQLKAAVDHLMNPEQASIPWPTEVSNESSSTSKFSGGRTNFEHVEVEDFEQDDGEQDHSDEDDWGDKKRKRRKNVQKDVPFKGPSRRGGGSANYTPGPGGVDTRPFVCQECGARYKSRPGLTYHRIHVHENDNTPKSPKGRSSQVSDTCDFCQGTKSENKNTGKAEELIHCKDCGRSGHPSCLKFNPNIIISAKRHGWQCIECKSCAVCGTSENDAKLLFCDDCDRGFHCYCLNPPLVNPPEDEWSCEQCQREFGEKASNPLRRL</sequence>
<organism evidence="1 2">
    <name type="scientific">Panagrolaimus sp. ES5</name>
    <dbReference type="NCBI Taxonomy" id="591445"/>
    <lineage>
        <taxon>Eukaryota</taxon>
        <taxon>Metazoa</taxon>
        <taxon>Ecdysozoa</taxon>
        <taxon>Nematoda</taxon>
        <taxon>Chromadorea</taxon>
        <taxon>Rhabditida</taxon>
        <taxon>Tylenchina</taxon>
        <taxon>Panagrolaimomorpha</taxon>
        <taxon>Panagrolaimoidea</taxon>
        <taxon>Panagrolaimidae</taxon>
        <taxon>Panagrolaimus</taxon>
    </lineage>
</organism>
<dbReference type="WBParaSite" id="ES5_v2.g9061.t1">
    <property type="protein sequence ID" value="ES5_v2.g9061.t1"/>
    <property type="gene ID" value="ES5_v2.g9061"/>
</dbReference>
<accession>A0AC34GW77</accession>
<protein>
    <submittedName>
        <fullName evidence="2">Uncharacterized protein</fullName>
    </submittedName>
</protein>
<evidence type="ECO:0000313" key="1">
    <source>
        <dbReference type="Proteomes" id="UP000887579"/>
    </source>
</evidence>
<evidence type="ECO:0000313" key="2">
    <source>
        <dbReference type="WBParaSite" id="ES5_v2.g9061.t1"/>
    </source>
</evidence>
<reference evidence="2" key="1">
    <citation type="submission" date="2022-11" db="UniProtKB">
        <authorList>
            <consortium name="WormBaseParasite"/>
        </authorList>
    </citation>
    <scope>IDENTIFICATION</scope>
</reference>
<proteinExistence type="predicted"/>
<dbReference type="Proteomes" id="UP000887579">
    <property type="component" value="Unplaced"/>
</dbReference>
<name>A0AC34GW77_9BILA</name>